<keyword evidence="9 11" id="KW-0325">Glycoprotein</keyword>
<evidence type="ECO:0000256" key="1">
    <source>
        <dbReference type="ARBA" id="ARBA00004323"/>
    </source>
</evidence>
<organism evidence="12 13">
    <name type="scientific">Microcaecilia unicolor</name>
    <dbReference type="NCBI Taxonomy" id="1415580"/>
    <lineage>
        <taxon>Eukaryota</taxon>
        <taxon>Metazoa</taxon>
        <taxon>Chordata</taxon>
        <taxon>Craniata</taxon>
        <taxon>Vertebrata</taxon>
        <taxon>Euteleostomi</taxon>
        <taxon>Amphibia</taxon>
        <taxon>Gymnophiona</taxon>
        <taxon>Siphonopidae</taxon>
        <taxon>Microcaecilia</taxon>
    </lineage>
</organism>
<keyword evidence="5 11" id="KW-0735">Signal-anchor</keyword>
<evidence type="ECO:0000313" key="13">
    <source>
        <dbReference type="RefSeq" id="XP_030071323.1"/>
    </source>
</evidence>
<keyword evidence="7 11" id="KW-0333">Golgi apparatus</keyword>
<keyword evidence="8 11" id="KW-0472">Membrane</keyword>
<dbReference type="InterPro" id="IPR018011">
    <property type="entry name" value="Carb_sulfotrans_8-10"/>
</dbReference>
<dbReference type="EC" id="2.8.2.-" evidence="11"/>
<dbReference type="GO" id="GO:0030166">
    <property type="term" value="P:proteoglycan biosynthetic process"/>
    <property type="evidence" value="ECO:0007669"/>
    <property type="project" value="TreeGrafter"/>
</dbReference>
<dbReference type="PANTHER" id="PTHR12137">
    <property type="entry name" value="CARBOHYDRATE SULFOTRANSFERASE"/>
    <property type="match status" value="1"/>
</dbReference>
<evidence type="ECO:0000256" key="2">
    <source>
        <dbReference type="ARBA" id="ARBA00006339"/>
    </source>
</evidence>
<dbReference type="Pfam" id="PF03567">
    <property type="entry name" value="Sulfotransfer_2"/>
    <property type="match status" value="1"/>
</dbReference>
<evidence type="ECO:0000313" key="12">
    <source>
        <dbReference type="Proteomes" id="UP000515156"/>
    </source>
</evidence>
<keyword evidence="4 11" id="KW-0812">Transmembrane</keyword>
<evidence type="ECO:0000256" key="10">
    <source>
        <dbReference type="ARBA" id="ARBA00023277"/>
    </source>
</evidence>
<dbReference type="GeneID" id="115478188"/>
<dbReference type="RefSeq" id="XP_030071328.1">
    <property type="nucleotide sequence ID" value="XM_030215468.1"/>
</dbReference>
<dbReference type="GO" id="GO:0016051">
    <property type="term" value="P:carbohydrate biosynthetic process"/>
    <property type="evidence" value="ECO:0007669"/>
    <property type="project" value="InterPro"/>
</dbReference>
<evidence type="ECO:0000256" key="3">
    <source>
        <dbReference type="ARBA" id="ARBA00022679"/>
    </source>
</evidence>
<evidence type="ECO:0000256" key="7">
    <source>
        <dbReference type="ARBA" id="ARBA00023034"/>
    </source>
</evidence>
<evidence type="ECO:0000313" key="17">
    <source>
        <dbReference type="RefSeq" id="XP_030071328.1"/>
    </source>
</evidence>
<evidence type="ECO:0000313" key="14">
    <source>
        <dbReference type="RefSeq" id="XP_030071324.1"/>
    </source>
</evidence>
<dbReference type="Proteomes" id="UP000515156">
    <property type="component" value="Chromosome 9"/>
</dbReference>
<keyword evidence="3 11" id="KW-0808">Transferase</keyword>
<evidence type="ECO:0000256" key="11">
    <source>
        <dbReference type="RuleBase" id="RU364020"/>
    </source>
</evidence>
<dbReference type="KEGG" id="muo:115478188"/>
<dbReference type="Gene3D" id="3.40.50.300">
    <property type="entry name" value="P-loop containing nucleotide triphosphate hydrolases"/>
    <property type="match status" value="1"/>
</dbReference>
<dbReference type="RefSeq" id="XP_030071324.1">
    <property type="nucleotide sequence ID" value="XM_030215464.1"/>
</dbReference>
<dbReference type="InterPro" id="IPR027417">
    <property type="entry name" value="P-loop_NTPase"/>
</dbReference>
<reference evidence="13 14" key="1">
    <citation type="submission" date="2025-04" db="UniProtKB">
        <authorList>
            <consortium name="RefSeq"/>
        </authorList>
    </citation>
    <scope>IDENTIFICATION</scope>
</reference>
<evidence type="ECO:0000256" key="9">
    <source>
        <dbReference type="ARBA" id="ARBA00023180"/>
    </source>
</evidence>
<dbReference type="PANTHER" id="PTHR12137:SF15">
    <property type="entry name" value="CARBOHYDRATE SULFOTRANSFERASE"/>
    <property type="match status" value="1"/>
</dbReference>
<evidence type="ECO:0000313" key="16">
    <source>
        <dbReference type="RefSeq" id="XP_030071326.1"/>
    </source>
</evidence>
<evidence type="ECO:0000256" key="5">
    <source>
        <dbReference type="ARBA" id="ARBA00022968"/>
    </source>
</evidence>
<dbReference type="OrthoDB" id="2019940at2759"/>
<dbReference type="AlphaFoldDB" id="A0A6P7Z223"/>
<keyword evidence="10 11" id="KW-0119">Carbohydrate metabolism</keyword>
<feature type="transmembrane region" description="Helical" evidence="11">
    <location>
        <begin position="6"/>
        <end position="27"/>
    </location>
</feature>
<dbReference type="GO" id="GO:0008146">
    <property type="term" value="F:sulfotransferase activity"/>
    <property type="evidence" value="ECO:0007669"/>
    <property type="project" value="InterPro"/>
</dbReference>
<dbReference type="RefSeq" id="XP_030071325.1">
    <property type="nucleotide sequence ID" value="XM_030215465.1"/>
</dbReference>
<evidence type="ECO:0000256" key="4">
    <source>
        <dbReference type="ARBA" id="ARBA00022692"/>
    </source>
</evidence>
<protein>
    <recommendedName>
        <fullName evidence="11">Carbohydrate sulfotransferase</fullName>
        <ecNumber evidence="11">2.8.2.-</ecNumber>
    </recommendedName>
</protein>
<dbReference type="GO" id="GO:0000139">
    <property type="term" value="C:Golgi membrane"/>
    <property type="evidence" value="ECO:0007669"/>
    <property type="project" value="UniProtKB-SubCell"/>
</dbReference>
<dbReference type="InterPro" id="IPR005331">
    <property type="entry name" value="Sulfotransferase"/>
</dbReference>
<proteinExistence type="inferred from homology"/>
<evidence type="ECO:0000256" key="6">
    <source>
        <dbReference type="ARBA" id="ARBA00022989"/>
    </source>
</evidence>
<sequence length="317" mass="37754">MKLPPGLFTLIVLSLFLLGFFFDVQWVQLWHPRKARPMQTWQAIQTQRKLILNSTCLKYNFTNLARRLNPLVAQQLFVVPSHQIIFCSIPKAGCSNWKRIFLLLEKNLTNETSALDNENINRSSVLMNIHKTPLLRRLISYPPKQQLELLNNYTKMMFTRDPFERLVSAYRDKFLHSQQLHSISLINHIKAAFQKSEEKLTFQEFVSFLLKEKENNIHWRAMYKLCDPCLIHYDIIGKLETINQDANGLLRSFGVPENLHYPTFKKYKTEPRTNEQITKEYLERLSEKQMEQLCKFYEMDFSLFNYSSNIRCFNQNW</sequence>
<keyword evidence="6 11" id="KW-1133">Transmembrane helix</keyword>
<dbReference type="RefSeq" id="XP_030071326.1">
    <property type="nucleotide sequence ID" value="XM_030215466.1"/>
</dbReference>
<gene>
    <name evidence="13 14 15 16 17" type="primary">LOC115478188</name>
</gene>
<comment type="subcellular location">
    <subcellularLocation>
        <location evidence="1 11">Golgi apparatus membrane</location>
        <topology evidence="1 11">Single-pass type II membrane protein</topology>
    </subcellularLocation>
</comment>
<name>A0A6P7Z223_9AMPH</name>
<keyword evidence="12" id="KW-1185">Reference proteome</keyword>
<dbReference type="RefSeq" id="XP_030071323.1">
    <property type="nucleotide sequence ID" value="XM_030215463.1"/>
</dbReference>
<evidence type="ECO:0000256" key="8">
    <source>
        <dbReference type="ARBA" id="ARBA00023136"/>
    </source>
</evidence>
<accession>A0A6P7Z223</accession>
<evidence type="ECO:0000313" key="15">
    <source>
        <dbReference type="RefSeq" id="XP_030071325.1"/>
    </source>
</evidence>
<comment type="similarity">
    <text evidence="2 11">Belongs to the sulfotransferase 2 family.</text>
</comment>